<name>A0A6V7WA08_MELEN</name>
<sequence length="134" mass="14827">MCATGDLLQPEISQETLATANIYNLLTVACYVTIWILMTIKKQHNSNSKRLIKSLTAIIIINMAGFVNTQVWLMLLPILSFNAVNIDSFVVTPALLMYVAASGSNTPVLFAFSQIVSDNHWSIPAFMSDRTKIC</sequence>
<keyword evidence="1" id="KW-0812">Transmembrane</keyword>
<dbReference type="Proteomes" id="UP000580250">
    <property type="component" value="Unassembled WGS sequence"/>
</dbReference>
<feature type="transmembrane region" description="Helical" evidence="1">
    <location>
        <begin position="20"/>
        <end position="40"/>
    </location>
</feature>
<proteinExistence type="predicted"/>
<reference evidence="2 3" key="1">
    <citation type="submission" date="2020-08" db="EMBL/GenBank/DDBJ databases">
        <authorList>
            <person name="Koutsovoulos G."/>
            <person name="Danchin GJ E."/>
        </authorList>
    </citation>
    <scope>NUCLEOTIDE SEQUENCE [LARGE SCALE GENOMIC DNA]</scope>
</reference>
<dbReference type="EMBL" id="CAJEWN010000485">
    <property type="protein sequence ID" value="CAD2183955.1"/>
    <property type="molecule type" value="Genomic_DNA"/>
</dbReference>
<gene>
    <name evidence="2" type="ORF">MENT_LOCUS36279</name>
</gene>
<protein>
    <submittedName>
        <fullName evidence="2">Uncharacterized protein</fullName>
    </submittedName>
</protein>
<dbReference type="OrthoDB" id="5820127at2759"/>
<keyword evidence="1" id="KW-0472">Membrane</keyword>
<comment type="caution">
    <text evidence="2">The sequence shown here is derived from an EMBL/GenBank/DDBJ whole genome shotgun (WGS) entry which is preliminary data.</text>
</comment>
<evidence type="ECO:0000313" key="3">
    <source>
        <dbReference type="Proteomes" id="UP000580250"/>
    </source>
</evidence>
<accession>A0A6V7WA08</accession>
<keyword evidence="1" id="KW-1133">Transmembrane helix</keyword>
<dbReference type="AlphaFoldDB" id="A0A6V7WA08"/>
<feature type="transmembrane region" description="Helical" evidence="1">
    <location>
        <begin position="95"/>
        <end position="117"/>
    </location>
</feature>
<organism evidence="2 3">
    <name type="scientific">Meloidogyne enterolobii</name>
    <name type="common">Root-knot nematode worm</name>
    <name type="synonym">Meloidogyne mayaguensis</name>
    <dbReference type="NCBI Taxonomy" id="390850"/>
    <lineage>
        <taxon>Eukaryota</taxon>
        <taxon>Metazoa</taxon>
        <taxon>Ecdysozoa</taxon>
        <taxon>Nematoda</taxon>
        <taxon>Chromadorea</taxon>
        <taxon>Rhabditida</taxon>
        <taxon>Tylenchina</taxon>
        <taxon>Tylenchomorpha</taxon>
        <taxon>Tylenchoidea</taxon>
        <taxon>Meloidogynidae</taxon>
        <taxon>Meloidogyninae</taxon>
        <taxon>Meloidogyne</taxon>
    </lineage>
</organism>
<evidence type="ECO:0000256" key="1">
    <source>
        <dbReference type="SAM" id="Phobius"/>
    </source>
</evidence>
<feature type="transmembrane region" description="Helical" evidence="1">
    <location>
        <begin position="52"/>
        <end position="75"/>
    </location>
</feature>
<evidence type="ECO:0000313" key="2">
    <source>
        <dbReference type="EMBL" id="CAD2183955.1"/>
    </source>
</evidence>